<reference evidence="2" key="2">
    <citation type="journal article" date="2015" name="Fish Shellfish Immunol.">
        <title>Early steps in the European eel (Anguilla anguilla)-Vibrio vulnificus interaction in the gills: Role of the RtxA13 toxin.</title>
        <authorList>
            <person name="Callol A."/>
            <person name="Pajuelo D."/>
            <person name="Ebbesson L."/>
            <person name="Teles M."/>
            <person name="MacKenzie S."/>
            <person name="Amaro C."/>
        </authorList>
    </citation>
    <scope>NUCLEOTIDE SEQUENCE</scope>
</reference>
<name>A0A0E9VID2_ANGAN</name>
<accession>A0A0E9VID2</accession>
<sequence length="35" mass="4234">MLLQYKKDDCLVLILYVILYGCFHCKIAYLYTRCN</sequence>
<reference evidence="2" key="1">
    <citation type="submission" date="2014-11" db="EMBL/GenBank/DDBJ databases">
        <authorList>
            <person name="Amaro Gonzalez C."/>
        </authorList>
    </citation>
    <scope>NUCLEOTIDE SEQUENCE</scope>
</reference>
<proteinExistence type="predicted"/>
<evidence type="ECO:0000256" key="1">
    <source>
        <dbReference type="SAM" id="Phobius"/>
    </source>
</evidence>
<dbReference type="EMBL" id="GBXM01030760">
    <property type="protein sequence ID" value="JAH77817.1"/>
    <property type="molecule type" value="Transcribed_RNA"/>
</dbReference>
<dbReference type="AlphaFoldDB" id="A0A0E9VID2"/>
<keyword evidence="1" id="KW-0812">Transmembrane</keyword>
<keyword evidence="1" id="KW-0472">Membrane</keyword>
<protein>
    <submittedName>
        <fullName evidence="2">Uncharacterized protein</fullName>
    </submittedName>
</protein>
<dbReference type="PROSITE" id="PS51257">
    <property type="entry name" value="PROKAR_LIPOPROTEIN"/>
    <property type="match status" value="1"/>
</dbReference>
<evidence type="ECO:0000313" key="2">
    <source>
        <dbReference type="EMBL" id="JAH77817.1"/>
    </source>
</evidence>
<keyword evidence="1" id="KW-1133">Transmembrane helix</keyword>
<dbReference type="EMBL" id="GBXM01041209">
    <property type="protein sequence ID" value="JAH67368.1"/>
    <property type="molecule type" value="Transcribed_RNA"/>
</dbReference>
<organism evidence="2">
    <name type="scientific">Anguilla anguilla</name>
    <name type="common">European freshwater eel</name>
    <name type="synonym">Muraena anguilla</name>
    <dbReference type="NCBI Taxonomy" id="7936"/>
    <lineage>
        <taxon>Eukaryota</taxon>
        <taxon>Metazoa</taxon>
        <taxon>Chordata</taxon>
        <taxon>Craniata</taxon>
        <taxon>Vertebrata</taxon>
        <taxon>Euteleostomi</taxon>
        <taxon>Actinopterygii</taxon>
        <taxon>Neopterygii</taxon>
        <taxon>Teleostei</taxon>
        <taxon>Anguilliformes</taxon>
        <taxon>Anguillidae</taxon>
        <taxon>Anguilla</taxon>
    </lineage>
</organism>
<feature type="transmembrane region" description="Helical" evidence="1">
    <location>
        <begin position="12"/>
        <end position="31"/>
    </location>
</feature>